<protein>
    <recommendedName>
        <fullName evidence="9">DNA-(apurinic or apyrimidinic site) endonuclease</fullName>
        <ecNumber evidence="9">3.1.-.-</ecNumber>
    </recommendedName>
</protein>
<dbReference type="GO" id="GO:0008311">
    <property type="term" value="F:double-stranded DNA 3'-5' DNA exonuclease activity"/>
    <property type="evidence" value="ECO:0007669"/>
    <property type="project" value="TreeGrafter"/>
</dbReference>
<feature type="binding site" evidence="7">
    <location>
        <position position="473"/>
    </location>
    <ligand>
        <name>Mg(2+)</name>
        <dbReference type="ChEBI" id="CHEBI:18420"/>
        <label>1</label>
    </ligand>
</feature>
<keyword evidence="5 7" id="KW-0460">Magnesium</keyword>
<dbReference type="InterPro" id="IPR036691">
    <property type="entry name" value="Endo/exonu/phosph_ase_sf"/>
</dbReference>
<feature type="site" description="Important for catalytic activity" evidence="8">
    <location>
        <position position="440"/>
    </location>
</feature>
<feature type="compositionally biased region" description="Pro residues" evidence="10">
    <location>
        <begin position="36"/>
        <end position="46"/>
    </location>
</feature>
<evidence type="ECO:0000256" key="10">
    <source>
        <dbReference type="SAM" id="MobiDB-lite"/>
    </source>
</evidence>
<feature type="active site" evidence="6">
    <location>
        <position position="325"/>
    </location>
</feature>
<keyword evidence="13" id="KW-1185">Reference proteome</keyword>
<feature type="active site" description="Proton acceptor" evidence="6">
    <location>
        <position position="473"/>
    </location>
</feature>
<feature type="domain" description="Endonuclease/exonuclease/phosphatase" evidence="11">
    <location>
        <begin position="155"/>
        <end position="460"/>
    </location>
</feature>
<dbReference type="GO" id="GO:0006284">
    <property type="term" value="P:base-excision repair"/>
    <property type="evidence" value="ECO:0007669"/>
    <property type="project" value="TreeGrafter"/>
</dbReference>
<organism evidence="12 13">
    <name type="scientific">Pycnococcus provasolii</name>
    <dbReference type="NCBI Taxonomy" id="41880"/>
    <lineage>
        <taxon>Eukaryota</taxon>
        <taxon>Viridiplantae</taxon>
        <taxon>Chlorophyta</taxon>
        <taxon>Pseudoscourfieldiophyceae</taxon>
        <taxon>Pseudoscourfieldiales</taxon>
        <taxon>Pycnococcaceae</taxon>
        <taxon>Pycnococcus</taxon>
    </lineage>
</organism>
<feature type="binding site" evidence="7">
    <location>
        <position position="190"/>
    </location>
    <ligand>
        <name>Mg(2+)</name>
        <dbReference type="ChEBI" id="CHEBI:18420"/>
        <label>1</label>
    </ligand>
</feature>
<comment type="cofactor">
    <cofactor evidence="7 9">
        <name>Mg(2+)</name>
        <dbReference type="ChEBI" id="CHEBI:18420"/>
    </cofactor>
    <cofactor evidence="7 9">
        <name>Mn(2+)</name>
        <dbReference type="ChEBI" id="CHEBI:29035"/>
    </cofactor>
    <text evidence="7 9">Probably binds two magnesium or manganese ions per subunit.</text>
</comment>
<evidence type="ECO:0000256" key="8">
    <source>
        <dbReference type="PIRSR" id="PIRSR604808-3"/>
    </source>
</evidence>
<evidence type="ECO:0000256" key="6">
    <source>
        <dbReference type="PIRSR" id="PIRSR604808-1"/>
    </source>
</evidence>
<dbReference type="PROSITE" id="PS51435">
    <property type="entry name" value="AP_NUCLEASE_F1_4"/>
    <property type="match status" value="1"/>
</dbReference>
<dbReference type="EC" id="3.1.-.-" evidence="9"/>
<gene>
    <name evidence="12" type="ORF">PPROV_000281600</name>
</gene>
<reference evidence="12" key="1">
    <citation type="submission" date="2020-10" db="EMBL/GenBank/DDBJ databases">
        <title>Unveiling of a novel bifunctional photoreceptor, Dualchrome1, isolated from a cosmopolitan green alga.</title>
        <authorList>
            <person name="Suzuki S."/>
            <person name="Kawachi M."/>
        </authorList>
    </citation>
    <scope>NUCLEOTIDE SEQUENCE</scope>
    <source>
        <strain evidence="12">NIES 2893</strain>
    </source>
</reference>
<comment type="similarity">
    <text evidence="2 9">Belongs to the DNA repair enzymes AP/ExoA family.</text>
</comment>
<dbReference type="GO" id="GO:0003906">
    <property type="term" value="F:DNA-(apurinic or apyrimidinic site) endonuclease activity"/>
    <property type="evidence" value="ECO:0007669"/>
    <property type="project" value="TreeGrafter"/>
</dbReference>
<feature type="active site" description="Proton donor/acceptor" evidence="6">
    <location>
        <position position="366"/>
    </location>
</feature>
<dbReference type="GO" id="GO:0008081">
    <property type="term" value="F:phosphoric diester hydrolase activity"/>
    <property type="evidence" value="ECO:0007669"/>
    <property type="project" value="TreeGrafter"/>
</dbReference>
<feature type="compositionally biased region" description="Basic and acidic residues" evidence="10">
    <location>
        <begin position="138"/>
        <end position="147"/>
    </location>
</feature>
<dbReference type="Pfam" id="PF03372">
    <property type="entry name" value="Exo_endo_phos"/>
    <property type="match status" value="1"/>
</dbReference>
<feature type="site" description="Interaction with DNA substrate" evidence="8">
    <location>
        <position position="473"/>
    </location>
</feature>
<keyword evidence="9" id="KW-0227">DNA damage</keyword>
<dbReference type="CDD" id="cd09087">
    <property type="entry name" value="Ape1-like_AP-endo"/>
    <property type="match status" value="1"/>
</dbReference>
<dbReference type="NCBIfam" id="TIGR00633">
    <property type="entry name" value="xth"/>
    <property type="match status" value="1"/>
</dbReference>
<evidence type="ECO:0000256" key="9">
    <source>
        <dbReference type="RuleBase" id="RU362131"/>
    </source>
</evidence>
<dbReference type="GO" id="GO:0005634">
    <property type="term" value="C:nucleus"/>
    <property type="evidence" value="ECO:0007669"/>
    <property type="project" value="TreeGrafter"/>
</dbReference>
<feature type="binding site" evidence="7">
    <location>
        <position position="368"/>
    </location>
    <ligand>
        <name>Mg(2+)</name>
        <dbReference type="ChEBI" id="CHEBI:18420"/>
        <label>1</label>
    </ligand>
</feature>
<dbReference type="EMBL" id="BNJQ01000006">
    <property type="protein sequence ID" value="GHP04062.1"/>
    <property type="molecule type" value="Genomic_DNA"/>
</dbReference>
<evidence type="ECO:0000256" key="7">
    <source>
        <dbReference type="PIRSR" id="PIRSR604808-2"/>
    </source>
</evidence>
<feature type="binding site" evidence="7">
    <location>
        <position position="158"/>
    </location>
    <ligand>
        <name>Mg(2+)</name>
        <dbReference type="ChEBI" id="CHEBI:18420"/>
        <label>1</label>
    </ligand>
</feature>
<dbReference type="InterPro" id="IPR004808">
    <property type="entry name" value="AP_endonuc_1"/>
</dbReference>
<feature type="binding site" evidence="7">
    <location>
        <position position="366"/>
    </location>
    <ligand>
        <name>Mg(2+)</name>
        <dbReference type="ChEBI" id="CHEBI:18420"/>
        <label>1</label>
    </ligand>
</feature>
<dbReference type="InterPro" id="IPR005135">
    <property type="entry name" value="Endo/exonuclease/phosphatase"/>
</dbReference>
<sequence>MGSKKSGSGGSPSPSAALIGPPPPPPSPLQRKPGRPPRQPPPPPPAIVLNKGGRPRKPPPPPPAHVPNVLGANATPATQETTTKKRKHMSNANEAAPTHAAPPPPPSKKTKGATKNNKAAEKDANDDAAADGVLPRTETPRQKPLAKNDRSLRVLSWNVGGLRAALKNDRVAILQKLVKDEKPHVLCLQEHKLQEQHLVEVEEQLKAVVPGYSCHWAVSTSKAGYSGVVCLVSNDVAGEKGATSALTAAERAGASGGAKKAAGSSKQTTLSFGAATGSSKSLLPPTAKLVSITEGIGGKKSEYNTEGRVLTLVFSDPSLALVFAYVPNSGQDLKRLDYRINVWEKDMTAYLDTFKSKAIPVTYVGDLNVAHLDEDIWNVTAKHIAKSAGTTPQERAAFGDMLEHGYVDSFRALHPHAKHVYTYWSVRAGNKPKNRGLRLDYAVVSQDMAPSSKTTPRVHDAAILDDADKRGDHAPVFVEIRL</sequence>
<comment type="cofactor">
    <cofactor evidence="1">
        <name>Mn(2+)</name>
        <dbReference type="ChEBI" id="CHEBI:29035"/>
    </cofactor>
</comment>
<keyword evidence="3 7" id="KW-0479">Metal-binding</keyword>
<dbReference type="InterPro" id="IPR020848">
    <property type="entry name" value="AP_endonuclease_F1_CS"/>
</dbReference>
<keyword evidence="4" id="KW-0378">Hydrolase</keyword>
<keyword evidence="7" id="KW-0464">Manganese</keyword>
<dbReference type="Proteomes" id="UP000660262">
    <property type="component" value="Unassembled WGS sequence"/>
</dbReference>
<evidence type="ECO:0000256" key="1">
    <source>
        <dbReference type="ARBA" id="ARBA00001936"/>
    </source>
</evidence>
<dbReference type="OrthoDB" id="498125at2759"/>
<feature type="compositionally biased region" description="Low complexity" evidence="10">
    <location>
        <begin position="1"/>
        <end position="19"/>
    </location>
</feature>
<name>A0A830HBM4_9CHLO</name>
<evidence type="ECO:0000256" key="2">
    <source>
        <dbReference type="ARBA" id="ARBA00007092"/>
    </source>
</evidence>
<feature type="site" description="Transition state stabilizer" evidence="8">
    <location>
        <position position="368"/>
    </location>
</feature>
<evidence type="ECO:0000313" key="12">
    <source>
        <dbReference type="EMBL" id="GHP04062.1"/>
    </source>
</evidence>
<evidence type="ECO:0000256" key="4">
    <source>
        <dbReference type="ARBA" id="ARBA00022801"/>
    </source>
</evidence>
<feature type="binding site" evidence="7">
    <location>
        <position position="472"/>
    </location>
    <ligand>
        <name>Mg(2+)</name>
        <dbReference type="ChEBI" id="CHEBI:18420"/>
        <label>1</label>
    </ligand>
</feature>
<dbReference type="SUPFAM" id="SSF56219">
    <property type="entry name" value="DNase I-like"/>
    <property type="match status" value="1"/>
</dbReference>
<dbReference type="PROSITE" id="PS00728">
    <property type="entry name" value="AP_NUCLEASE_F1_3"/>
    <property type="match status" value="1"/>
</dbReference>
<dbReference type="GO" id="GO:0003677">
    <property type="term" value="F:DNA binding"/>
    <property type="evidence" value="ECO:0007669"/>
    <property type="project" value="InterPro"/>
</dbReference>
<evidence type="ECO:0000313" key="13">
    <source>
        <dbReference type="Proteomes" id="UP000660262"/>
    </source>
</evidence>
<proteinExistence type="inferred from homology"/>
<evidence type="ECO:0000259" key="11">
    <source>
        <dbReference type="Pfam" id="PF03372"/>
    </source>
</evidence>
<accession>A0A830HBM4</accession>
<dbReference type="PANTHER" id="PTHR22748:SF6">
    <property type="entry name" value="DNA-(APURINIC OR APYRIMIDINIC SITE) ENDONUCLEASE"/>
    <property type="match status" value="1"/>
</dbReference>
<keyword evidence="9" id="KW-0234">DNA repair</keyword>
<feature type="region of interest" description="Disordered" evidence="10">
    <location>
        <begin position="1"/>
        <end position="147"/>
    </location>
</feature>
<comment type="caution">
    <text evidence="12">The sequence shown here is derived from an EMBL/GenBank/DDBJ whole genome shotgun (WGS) entry which is preliminary data.</text>
</comment>
<dbReference type="PANTHER" id="PTHR22748">
    <property type="entry name" value="AP ENDONUCLEASE"/>
    <property type="match status" value="1"/>
</dbReference>
<evidence type="ECO:0000256" key="3">
    <source>
        <dbReference type="ARBA" id="ARBA00022723"/>
    </source>
</evidence>
<dbReference type="Gene3D" id="3.60.10.10">
    <property type="entry name" value="Endonuclease/exonuclease/phosphatase"/>
    <property type="match status" value="1"/>
</dbReference>
<evidence type="ECO:0000256" key="5">
    <source>
        <dbReference type="ARBA" id="ARBA00022842"/>
    </source>
</evidence>
<dbReference type="GO" id="GO:0046872">
    <property type="term" value="F:metal ion binding"/>
    <property type="evidence" value="ECO:0007669"/>
    <property type="project" value="UniProtKB-KW"/>
</dbReference>
<dbReference type="AlphaFoldDB" id="A0A830HBM4"/>